<dbReference type="OrthoDB" id="9782576at2"/>
<dbReference type="GO" id="GO:0004519">
    <property type="term" value="F:endonuclease activity"/>
    <property type="evidence" value="ECO:0007669"/>
    <property type="project" value="UniProtKB-KW"/>
</dbReference>
<dbReference type="GO" id="GO:0016787">
    <property type="term" value="F:hydrolase activity"/>
    <property type="evidence" value="ECO:0007669"/>
    <property type="project" value="UniProtKB-KW"/>
</dbReference>
<dbReference type="PANTHER" id="PTHR31290:SF5">
    <property type="entry name" value="UV-DAMAGE ENDONUCLEASE"/>
    <property type="match status" value="1"/>
</dbReference>
<sequence>MELGYACINLNLKDCTPNRRTTVGHLKKLSLEGQKIKLNTLLKENLENTLRILKFNKAHNIKFYRFSSNIVPLATHEVSNGWNYLNKFEKEFLEVGNYAKKNEIRVSMHASQYTILNSNRKNVVERSIEELEYHSKFLLAMGLDTTTKVVLHIGGVYGNKEKAINRFKKNFEILSEDIKSRLIIENDDKSYTATEVLEIAEELGIPIVFDIHHFNCNHTEDEKLEEILPRVFATWEGHGKPKFHFSTPRSEDDYASHADNIDPKDFKEFIDLLTIGDRDFDVMLECKNKDKALLKLREDFKQMYNLKI</sequence>
<name>A0A285FXH5_9FIRM</name>
<evidence type="ECO:0000313" key="8">
    <source>
        <dbReference type="Proteomes" id="UP000219573"/>
    </source>
</evidence>
<keyword evidence="3" id="KW-0227">DNA damage</keyword>
<dbReference type="Pfam" id="PF03851">
    <property type="entry name" value="UvdE"/>
    <property type="match status" value="1"/>
</dbReference>
<dbReference type="Proteomes" id="UP000219573">
    <property type="component" value="Unassembled WGS sequence"/>
</dbReference>
<dbReference type="PANTHER" id="PTHR31290">
    <property type="entry name" value="UV-DAMAGE ENDONUCLEASE"/>
    <property type="match status" value="1"/>
</dbReference>
<accession>A0A285FXH5</accession>
<dbReference type="Gene3D" id="3.20.20.150">
    <property type="entry name" value="Divalent-metal-dependent TIM barrel enzymes"/>
    <property type="match status" value="1"/>
</dbReference>
<keyword evidence="4" id="KW-0228">DNA excision</keyword>
<keyword evidence="8" id="KW-1185">Reference proteome</keyword>
<dbReference type="EMBL" id="OBDZ01000003">
    <property type="protein sequence ID" value="SNY16032.1"/>
    <property type="molecule type" value="Genomic_DNA"/>
</dbReference>
<gene>
    <name evidence="7" type="ORF">SAMN06265827_103149</name>
</gene>
<proteinExistence type="predicted"/>
<evidence type="ECO:0000256" key="2">
    <source>
        <dbReference type="ARBA" id="ARBA00022759"/>
    </source>
</evidence>
<dbReference type="InterPro" id="IPR036237">
    <property type="entry name" value="Xyl_isomerase-like_sf"/>
</dbReference>
<dbReference type="GO" id="GO:0006289">
    <property type="term" value="P:nucleotide-excision repair"/>
    <property type="evidence" value="ECO:0007669"/>
    <property type="project" value="InterPro"/>
</dbReference>
<keyword evidence="1" id="KW-0540">Nuclease</keyword>
<evidence type="ECO:0000256" key="3">
    <source>
        <dbReference type="ARBA" id="ARBA00022763"/>
    </source>
</evidence>
<protein>
    <submittedName>
        <fullName evidence="7">UV-damage endonuclease</fullName>
    </submittedName>
</protein>
<evidence type="ECO:0000256" key="4">
    <source>
        <dbReference type="ARBA" id="ARBA00022769"/>
    </source>
</evidence>
<dbReference type="AlphaFoldDB" id="A0A285FXH5"/>
<organism evidence="7 8">
    <name type="scientific">Orenia metallireducens</name>
    <dbReference type="NCBI Taxonomy" id="1413210"/>
    <lineage>
        <taxon>Bacteria</taxon>
        <taxon>Bacillati</taxon>
        <taxon>Bacillota</taxon>
        <taxon>Clostridia</taxon>
        <taxon>Halanaerobiales</taxon>
        <taxon>Halobacteroidaceae</taxon>
        <taxon>Orenia</taxon>
    </lineage>
</organism>
<evidence type="ECO:0000256" key="1">
    <source>
        <dbReference type="ARBA" id="ARBA00022722"/>
    </source>
</evidence>
<evidence type="ECO:0000256" key="5">
    <source>
        <dbReference type="ARBA" id="ARBA00022801"/>
    </source>
</evidence>
<dbReference type="SUPFAM" id="SSF51658">
    <property type="entry name" value="Xylose isomerase-like"/>
    <property type="match status" value="1"/>
</dbReference>
<keyword evidence="5" id="KW-0378">Hydrolase</keyword>
<dbReference type="STRING" id="1413210.U472_14195"/>
<evidence type="ECO:0000313" key="7">
    <source>
        <dbReference type="EMBL" id="SNY16032.1"/>
    </source>
</evidence>
<dbReference type="NCBIfam" id="TIGR00629">
    <property type="entry name" value="uvde"/>
    <property type="match status" value="1"/>
</dbReference>
<dbReference type="GO" id="GO:0009411">
    <property type="term" value="P:response to UV"/>
    <property type="evidence" value="ECO:0007669"/>
    <property type="project" value="InterPro"/>
</dbReference>
<dbReference type="InterPro" id="IPR004601">
    <property type="entry name" value="UvdE"/>
</dbReference>
<keyword evidence="2 7" id="KW-0255">Endonuclease</keyword>
<dbReference type="RefSeq" id="WP_097016607.1">
    <property type="nucleotide sequence ID" value="NZ_OBDZ01000003.1"/>
</dbReference>
<keyword evidence="6" id="KW-0234">DNA repair</keyword>
<evidence type="ECO:0000256" key="6">
    <source>
        <dbReference type="ARBA" id="ARBA00023204"/>
    </source>
</evidence>
<reference evidence="8" key="1">
    <citation type="submission" date="2017-09" db="EMBL/GenBank/DDBJ databases">
        <authorList>
            <person name="Varghese N."/>
            <person name="Submissions S."/>
        </authorList>
    </citation>
    <scope>NUCLEOTIDE SEQUENCE [LARGE SCALE GENOMIC DNA]</scope>
    <source>
        <strain evidence="8">MSL47</strain>
    </source>
</reference>